<dbReference type="OrthoDB" id="5458690at2"/>
<evidence type="ECO:0000313" key="1">
    <source>
        <dbReference type="EMBL" id="SFJ67234.1"/>
    </source>
</evidence>
<evidence type="ECO:0000313" key="2">
    <source>
        <dbReference type="Proteomes" id="UP000198635"/>
    </source>
</evidence>
<sequence>MDETRIVEIFEAFFEKYKKTEGDRSSWSAHWTVYNQGHSFEINLTKCPKGTRFKIFCDKSKIEEIEGWEAFLASLDRLEKTHAPAFERGDFFTQMQEML</sequence>
<proteinExistence type="predicted"/>
<keyword evidence="2" id="KW-1185">Reference proteome</keyword>
<reference evidence="2" key="1">
    <citation type="submission" date="2016-10" db="EMBL/GenBank/DDBJ databases">
        <authorList>
            <person name="Varghese N."/>
            <person name="Submissions S."/>
        </authorList>
    </citation>
    <scope>NUCLEOTIDE SEQUENCE [LARGE SCALE GENOMIC DNA]</scope>
    <source>
        <strain evidence="2">DSM 5918</strain>
    </source>
</reference>
<dbReference type="EMBL" id="FORX01000005">
    <property type="protein sequence ID" value="SFJ67234.1"/>
    <property type="molecule type" value="Genomic_DNA"/>
</dbReference>
<dbReference type="STRING" id="52560.SAMN04488082_105130"/>
<dbReference type="Proteomes" id="UP000198635">
    <property type="component" value="Unassembled WGS sequence"/>
</dbReference>
<gene>
    <name evidence="1" type="ORF">SAMN04488082_105130</name>
</gene>
<dbReference type="AlphaFoldDB" id="A0A1I3T849"/>
<accession>A0A1I3T849</accession>
<dbReference type="RefSeq" id="WP_092373606.1">
    <property type="nucleotide sequence ID" value="NZ_FORX01000005.1"/>
</dbReference>
<organism evidence="1 2">
    <name type="scientific">Desulfomicrobium apsheronum</name>
    <dbReference type="NCBI Taxonomy" id="52560"/>
    <lineage>
        <taxon>Bacteria</taxon>
        <taxon>Pseudomonadati</taxon>
        <taxon>Thermodesulfobacteriota</taxon>
        <taxon>Desulfovibrionia</taxon>
        <taxon>Desulfovibrionales</taxon>
        <taxon>Desulfomicrobiaceae</taxon>
        <taxon>Desulfomicrobium</taxon>
    </lineage>
</organism>
<protein>
    <submittedName>
        <fullName evidence="1">Uncharacterized protein</fullName>
    </submittedName>
</protein>
<name>A0A1I3T849_9BACT</name>